<organism evidence="1">
    <name type="scientific">Schizaphis graminum</name>
    <name type="common">Green bug aphid</name>
    <dbReference type="NCBI Taxonomy" id="13262"/>
    <lineage>
        <taxon>Eukaryota</taxon>
        <taxon>Metazoa</taxon>
        <taxon>Ecdysozoa</taxon>
        <taxon>Arthropoda</taxon>
        <taxon>Hexapoda</taxon>
        <taxon>Insecta</taxon>
        <taxon>Pterygota</taxon>
        <taxon>Neoptera</taxon>
        <taxon>Paraneoptera</taxon>
        <taxon>Hemiptera</taxon>
        <taxon>Sternorrhyncha</taxon>
        <taxon>Aphidomorpha</taxon>
        <taxon>Aphidoidea</taxon>
        <taxon>Aphididae</taxon>
        <taxon>Aphidini</taxon>
        <taxon>Schizaphis</taxon>
    </lineage>
</organism>
<dbReference type="AlphaFoldDB" id="A0A2S2PDW5"/>
<protein>
    <submittedName>
        <fullName evidence="1">Uncharacterized protein</fullName>
    </submittedName>
</protein>
<accession>A0A2S2PDW5</accession>
<evidence type="ECO:0000313" key="1">
    <source>
        <dbReference type="EMBL" id="MBY27126.1"/>
    </source>
</evidence>
<gene>
    <name evidence="1" type="ORF">g.41630</name>
</gene>
<dbReference type="EMBL" id="GGMR01014507">
    <property type="protein sequence ID" value="MBY27126.1"/>
    <property type="molecule type" value="Transcribed_RNA"/>
</dbReference>
<reference evidence="1" key="1">
    <citation type="submission" date="2018-04" db="EMBL/GenBank/DDBJ databases">
        <title>Transcriptome of Schizaphis graminum biotype I.</title>
        <authorList>
            <person name="Scully E.D."/>
            <person name="Geib S.M."/>
            <person name="Palmer N.A."/>
            <person name="Koch K."/>
            <person name="Bradshaw J."/>
            <person name="Heng-Moss T."/>
            <person name="Sarath G."/>
        </authorList>
    </citation>
    <scope>NUCLEOTIDE SEQUENCE</scope>
</reference>
<proteinExistence type="predicted"/>
<sequence>MCTYGLSDGGKVVTGNAGSFTRSEPPSCVLHNTHTHHPIHIPFSSAQPDTHDMCACVYATAVCLIISRITRAPAFPLFYTAAASVPPLSHTARDIRRRCYLVLTEQI</sequence>
<name>A0A2S2PDW5_SCHGA</name>